<reference evidence="2 3" key="1">
    <citation type="submission" date="2019-03" db="EMBL/GenBank/DDBJ databases">
        <title>Genomic Encyclopedia of Type Strains, Phase IV (KMG-IV): sequencing the most valuable type-strain genomes for metagenomic binning, comparative biology and taxonomic classification.</title>
        <authorList>
            <person name="Goeker M."/>
        </authorList>
    </citation>
    <scope>NUCLEOTIDE SEQUENCE [LARGE SCALE GENOMIC DNA]</scope>
    <source>
        <strain evidence="2 3">DSM 16380</strain>
    </source>
</reference>
<dbReference type="Proteomes" id="UP000295537">
    <property type="component" value="Unassembled WGS sequence"/>
</dbReference>
<evidence type="ECO:0000313" key="2">
    <source>
        <dbReference type="EMBL" id="TCP18172.1"/>
    </source>
</evidence>
<protein>
    <submittedName>
        <fullName evidence="2">Uncharacterized protein YceK</fullName>
    </submittedName>
</protein>
<feature type="transmembrane region" description="Helical" evidence="1">
    <location>
        <begin position="50"/>
        <end position="70"/>
    </location>
</feature>
<comment type="caution">
    <text evidence="2">The sequence shown here is derived from an EMBL/GenBank/DDBJ whole genome shotgun (WGS) entry which is preliminary data.</text>
</comment>
<organism evidence="2 3">
    <name type="scientific">Nicoletella semolina</name>
    <dbReference type="NCBI Taxonomy" id="271160"/>
    <lineage>
        <taxon>Bacteria</taxon>
        <taxon>Pseudomonadati</taxon>
        <taxon>Pseudomonadota</taxon>
        <taxon>Gammaproteobacteria</taxon>
        <taxon>Pasteurellales</taxon>
        <taxon>Pasteurellaceae</taxon>
        <taxon>Nicoletella</taxon>
    </lineage>
</organism>
<keyword evidence="1" id="KW-0472">Membrane</keyword>
<name>A0A4R2NB43_9PAST</name>
<evidence type="ECO:0000256" key="1">
    <source>
        <dbReference type="SAM" id="Phobius"/>
    </source>
</evidence>
<evidence type="ECO:0000313" key="3">
    <source>
        <dbReference type="Proteomes" id="UP000295537"/>
    </source>
</evidence>
<proteinExistence type="predicted"/>
<dbReference type="AlphaFoldDB" id="A0A4R2NB43"/>
<dbReference type="EMBL" id="SLXJ01000003">
    <property type="protein sequence ID" value="TCP18172.1"/>
    <property type="molecule type" value="Genomic_DNA"/>
</dbReference>
<keyword evidence="3" id="KW-1185">Reference proteome</keyword>
<dbReference type="OrthoDB" id="5690831at2"/>
<dbReference type="PROSITE" id="PS51257">
    <property type="entry name" value="PROKAR_LIPOPROTEIN"/>
    <property type="match status" value="1"/>
</dbReference>
<dbReference type="InterPro" id="IPR010780">
    <property type="entry name" value="DUF1375"/>
</dbReference>
<dbReference type="Pfam" id="PF07119">
    <property type="entry name" value="DUF1375"/>
    <property type="match status" value="1"/>
</dbReference>
<gene>
    <name evidence="2" type="ORF">EV693_103139</name>
</gene>
<accession>A0A4R2NB43</accession>
<keyword evidence="1" id="KW-0812">Transmembrane</keyword>
<sequence>MKLTAYKWGIILFSLFMLVSCGTIESIIENDLTPYAGVSNDLQAIENGGVVGVLAVIDLPLSFIFDTLMLPATLTR</sequence>
<keyword evidence="1" id="KW-1133">Transmembrane helix</keyword>
<dbReference type="RefSeq" id="WP_132500980.1">
    <property type="nucleotide sequence ID" value="NZ_LVXA01000001.1"/>
</dbReference>